<reference evidence="1" key="1">
    <citation type="journal article" date="2020" name="mSystems">
        <title>Genome- and Community-Level Interaction Insights into Carbon Utilization and Element Cycling Functions of Hydrothermarchaeota in Hydrothermal Sediment.</title>
        <authorList>
            <person name="Zhou Z."/>
            <person name="Liu Y."/>
            <person name="Xu W."/>
            <person name="Pan J."/>
            <person name="Luo Z.H."/>
            <person name="Li M."/>
        </authorList>
    </citation>
    <scope>NUCLEOTIDE SEQUENCE [LARGE SCALE GENOMIC DNA]</scope>
    <source>
        <strain evidence="1">SpSt-1071</strain>
    </source>
</reference>
<gene>
    <name evidence="1" type="ORF">ENM28_03995</name>
</gene>
<name>A0A7C5VG10_9DEIN</name>
<dbReference type="AlphaFoldDB" id="A0A7C5VG10"/>
<proteinExistence type="predicted"/>
<evidence type="ECO:0000313" key="1">
    <source>
        <dbReference type="EMBL" id="HHM67869.1"/>
    </source>
</evidence>
<accession>A0A7C5VG10</accession>
<comment type="caution">
    <text evidence="1">The sequence shown here is derived from an EMBL/GenBank/DDBJ whole genome shotgun (WGS) entry which is preliminary data.</text>
</comment>
<sequence>MAEPEVKRPFLVEKEVQSKREKVPSHVFLLPDERKFPVKMWKDGEWVYDCRALRAAISRAAQHGYRSVEEKAREMYLKHCKGDE</sequence>
<dbReference type="EMBL" id="DRXE01000154">
    <property type="protein sequence ID" value="HHM67869.1"/>
    <property type="molecule type" value="Genomic_DNA"/>
</dbReference>
<protein>
    <submittedName>
        <fullName evidence="1">Uncharacterized protein</fullName>
    </submittedName>
</protein>
<organism evidence="1">
    <name type="scientific">Thermus caliditerrae</name>
    <dbReference type="NCBI Taxonomy" id="1330700"/>
    <lineage>
        <taxon>Bacteria</taxon>
        <taxon>Thermotogati</taxon>
        <taxon>Deinococcota</taxon>
        <taxon>Deinococci</taxon>
        <taxon>Thermales</taxon>
        <taxon>Thermaceae</taxon>
        <taxon>Thermus</taxon>
    </lineage>
</organism>